<dbReference type="EMBL" id="CP011770">
    <property type="protein sequence ID" value="AKM11474.1"/>
    <property type="molecule type" value="Genomic_DNA"/>
</dbReference>
<protein>
    <submittedName>
        <fullName evidence="1">Uncharacterized protein</fullName>
    </submittedName>
</protein>
<dbReference type="KEGG" id="cna:AB433_02280"/>
<sequence>MKRNRSIQTYVTPLIEEWIKAQARERGVSSSIVVGDCIHDAWHREMEADIRTPGTDPVRQNIFITVALDALLTYHSDADLRERTIAAYHRRLVRLGLVAPRPEGGEYGE</sequence>
<dbReference type="PATRIC" id="fig|1348774.3.peg.480"/>
<accession>A0A0G3XLI6</accession>
<keyword evidence="2" id="KW-1185">Reference proteome</keyword>
<evidence type="ECO:0000313" key="2">
    <source>
        <dbReference type="Proteomes" id="UP000035287"/>
    </source>
</evidence>
<gene>
    <name evidence="1" type="ORF">AB433_02280</name>
</gene>
<dbReference type="OrthoDB" id="7506678at2"/>
<reference evidence="1 2" key="1">
    <citation type="submission" date="2015-06" db="EMBL/GenBank/DDBJ databases">
        <authorList>
            <person name="Zeng Y."/>
            <person name="Huang Y."/>
        </authorList>
    </citation>
    <scope>NUCLEOTIDE SEQUENCE [LARGE SCALE GENOMIC DNA]</scope>
    <source>
        <strain evidence="1 2">PQ-2</strain>
    </source>
</reference>
<proteinExistence type="predicted"/>
<name>A0A0G3XLI6_9SPHN</name>
<organism evidence="1 2">
    <name type="scientific">Croceicoccus naphthovorans</name>
    <dbReference type="NCBI Taxonomy" id="1348774"/>
    <lineage>
        <taxon>Bacteria</taxon>
        <taxon>Pseudomonadati</taxon>
        <taxon>Pseudomonadota</taxon>
        <taxon>Alphaproteobacteria</taxon>
        <taxon>Sphingomonadales</taxon>
        <taxon>Erythrobacteraceae</taxon>
        <taxon>Croceicoccus</taxon>
    </lineage>
</organism>
<evidence type="ECO:0000313" key="1">
    <source>
        <dbReference type="EMBL" id="AKM11474.1"/>
    </source>
</evidence>
<dbReference type="Proteomes" id="UP000035287">
    <property type="component" value="Chromosome"/>
</dbReference>
<dbReference type="AlphaFoldDB" id="A0A0G3XLI6"/>
<dbReference type="RefSeq" id="WP_047823123.1">
    <property type="nucleotide sequence ID" value="NZ_CP011770.1"/>
</dbReference>